<protein>
    <submittedName>
        <fullName evidence="1">Uncharacterized protein</fullName>
    </submittedName>
</protein>
<evidence type="ECO:0000313" key="1">
    <source>
        <dbReference type="EMBL" id="EKK03400.1"/>
    </source>
</evidence>
<accession>K5CHA9</accession>
<dbReference type="AlphaFoldDB" id="K5CHA9"/>
<gene>
    <name evidence="1" type="ORF">RBSH_01319</name>
</gene>
<reference evidence="1 2" key="1">
    <citation type="journal article" date="2013" name="Mar. Genomics">
        <title>Expression of sulfatases in Rhodopirellula baltica and the diversity of sulfatases in the genus Rhodopirellula.</title>
        <authorList>
            <person name="Wegner C.E."/>
            <person name="Richter-Heitmann T."/>
            <person name="Klindworth A."/>
            <person name="Klockow C."/>
            <person name="Richter M."/>
            <person name="Achstetter T."/>
            <person name="Glockner F.O."/>
            <person name="Harder J."/>
        </authorList>
    </citation>
    <scope>NUCLEOTIDE SEQUENCE [LARGE SCALE GENOMIC DNA]</scope>
    <source>
        <strain evidence="1 2">SH28</strain>
    </source>
</reference>
<proteinExistence type="predicted"/>
<comment type="caution">
    <text evidence="1">The sequence shown here is derived from an EMBL/GenBank/DDBJ whole genome shotgun (WGS) entry which is preliminary data.</text>
</comment>
<organism evidence="1 2">
    <name type="scientific">Rhodopirellula baltica SH28</name>
    <dbReference type="NCBI Taxonomy" id="993517"/>
    <lineage>
        <taxon>Bacteria</taxon>
        <taxon>Pseudomonadati</taxon>
        <taxon>Planctomycetota</taxon>
        <taxon>Planctomycetia</taxon>
        <taxon>Pirellulales</taxon>
        <taxon>Pirellulaceae</taxon>
        <taxon>Rhodopirellula</taxon>
    </lineage>
</organism>
<sequence length="65" mass="6785">MIDQRGVAPNPSLRLARSSRLSNIRSSGAGFGDELGTVLDCQMLGVDTEDALLVPVLSSAPMGQL</sequence>
<dbReference type="EMBL" id="AMCW01000030">
    <property type="protein sequence ID" value="EKK03400.1"/>
    <property type="molecule type" value="Genomic_DNA"/>
</dbReference>
<name>K5CHA9_RHOBT</name>
<evidence type="ECO:0000313" key="2">
    <source>
        <dbReference type="Proteomes" id="UP000007993"/>
    </source>
</evidence>
<dbReference type="Proteomes" id="UP000007993">
    <property type="component" value="Unassembled WGS sequence"/>
</dbReference>